<dbReference type="STRING" id="47427.A0A2H3CGD5"/>
<keyword evidence="3" id="KW-1185">Reference proteome</keyword>
<reference evidence="3" key="1">
    <citation type="journal article" date="2017" name="Nat. Ecol. Evol.">
        <title>Genome expansion and lineage-specific genetic innovations in the forest pathogenic fungi Armillaria.</title>
        <authorList>
            <person name="Sipos G."/>
            <person name="Prasanna A.N."/>
            <person name="Walter M.C."/>
            <person name="O'Connor E."/>
            <person name="Balint B."/>
            <person name="Krizsan K."/>
            <person name="Kiss B."/>
            <person name="Hess J."/>
            <person name="Varga T."/>
            <person name="Slot J."/>
            <person name="Riley R."/>
            <person name="Boka B."/>
            <person name="Rigling D."/>
            <person name="Barry K."/>
            <person name="Lee J."/>
            <person name="Mihaltcheva S."/>
            <person name="LaButti K."/>
            <person name="Lipzen A."/>
            <person name="Waldron R."/>
            <person name="Moloney N.M."/>
            <person name="Sperisen C."/>
            <person name="Kredics L."/>
            <person name="Vagvoelgyi C."/>
            <person name="Patrignani A."/>
            <person name="Fitzpatrick D."/>
            <person name="Nagy I."/>
            <person name="Doyle S."/>
            <person name="Anderson J.B."/>
            <person name="Grigoriev I.V."/>
            <person name="Gueldener U."/>
            <person name="Muensterkoetter M."/>
            <person name="Nagy L.G."/>
        </authorList>
    </citation>
    <scope>NUCLEOTIDE SEQUENCE [LARGE SCALE GENOMIC DNA]</scope>
    <source>
        <strain evidence="3">Ar21-2</strain>
    </source>
</reference>
<dbReference type="Proteomes" id="UP000217790">
    <property type="component" value="Unassembled WGS sequence"/>
</dbReference>
<evidence type="ECO:0000313" key="2">
    <source>
        <dbReference type="EMBL" id="PBK80920.1"/>
    </source>
</evidence>
<dbReference type="OrthoDB" id="2752996at2759"/>
<dbReference type="SUPFAM" id="SSF53098">
    <property type="entry name" value="Ribonuclease H-like"/>
    <property type="match status" value="1"/>
</dbReference>
<evidence type="ECO:0000313" key="3">
    <source>
        <dbReference type="Proteomes" id="UP000217790"/>
    </source>
</evidence>
<dbReference type="GO" id="GO:0004523">
    <property type="term" value="F:RNA-DNA hybrid ribonuclease activity"/>
    <property type="evidence" value="ECO:0007669"/>
    <property type="project" value="InterPro"/>
</dbReference>
<organism evidence="2 3">
    <name type="scientific">Armillaria gallica</name>
    <name type="common">Bulbous honey fungus</name>
    <name type="synonym">Armillaria bulbosa</name>
    <dbReference type="NCBI Taxonomy" id="47427"/>
    <lineage>
        <taxon>Eukaryota</taxon>
        <taxon>Fungi</taxon>
        <taxon>Dikarya</taxon>
        <taxon>Basidiomycota</taxon>
        <taxon>Agaricomycotina</taxon>
        <taxon>Agaricomycetes</taxon>
        <taxon>Agaricomycetidae</taxon>
        <taxon>Agaricales</taxon>
        <taxon>Marasmiineae</taxon>
        <taxon>Physalacriaceae</taxon>
        <taxon>Armillaria</taxon>
    </lineage>
</organism>
<gene>
    <name evidence="2" type="ORF">ARMGADRAFT_948936</name>
</gene>
<dbReference type="Pfam" id="PF00075">
    <property type="entry name" value="RNase_H"/>
    <property type="match status" value="1"/>
</dbReference>
<dbReference type="InParanoid" id="A0A2H3CGD5"/>
<dbReference type="EMBL" id="KZ293738">
    <property type="protein sequence ID" value="PBK80920.1"/>
    <property type="molecule type" value="Genomic_DNA"/>
</dbReference>
<dbReference type="InterPro" id="IPR036397">
    <property type="entry name" value="RNaseH_sf"/>
</dbReference>
<accession>A0A2H3CGD5</accession>
<sequence length="283" mass="31313">MLPEDYEKGLIQLEEGFEFDRRVTVNRSLVNAFYIFTKGEVCNELPNLRLSAQSSNIIQAATDGSCINNGTAEARAGAGIFTEGEDGLEIALRILATLQQSNQVGEAVATKELADRVNTRAMLHNATDSTYVLRHLTTSLQVMEDTGYVEVPNREILQAMVASFCRRKQVSTIKWVKGHNGHYRNVMANILVDKGAQKETEDPINLNIEPSLCVTGAALPKLTQSRAYKALQEHCSQNLPLHKKTTNNVKLAMQGAQESFGFKPSESALGRSLRHKDIVRPRS</sequence>
<proteinExistence type="predicted"/>
<feature type="domain" description="RNase H type-1" evidence="1">
    <location>
        <begin position="54"/>
        <end position="197"/>
    </location>
</feature>
<protein>
    <recommendedName>
        <fullName evidence="1">RNase H type-1 domain-containing protein</fullName>
    </recommendedName>
</protein>
<dbReference type="PROSITE" id="PS50879">
    <property type="entry name" value="RNASE_H_1"/>
    <property type="match status" value="1"/>
</dbReference>
<dbReference type="InterPro" id="IPR002156">
    <property type="entry name" value="RNaseH_domain"/>
</dbReference>
<dbReference type="AlphaFoldDB" id="A0A2H3CGD5"/>
<dbReference type="GO" id="GO:0003676">
    <property type="term" value="F:nucleic acid binding"/>
    <property type="evidence" value="ECO:0007669"/>
    <property type="project" value="InterPro"/>
</dbReference>
<dbReference type="InterPro" id="IPR012337">
    <property type="entry name" value="RNaseH-like_sf"/>
</dbReference>
<name>A0A2H3CGD5_ARMGA</name>
<evidence type="ECO:0000259" key="1">
    <source>
        <dbReference type="PROSITE" id="PS50879"/>
    </source>
</evidence>
<dbReference type="Gene3D" id="3.30.420.10">
    <property type="entry name" value="Ribonuclease H-like superfamily/Ribonuclease H"/>
    <property type="match status" value="1"/>
</dbReference>